<dbReference type="PROSITE" id="PS00793">
    <property type="entry name" value="DHPS_2"/>
    <property type="match status" value="1"/>
</dbReference>
<evidence type="ECO:0000256" key="6">
    <source>
        <dbReference type="ARBA" id="ARBA00016919"/>
    </source>
</evidence>
<evidence type="ECO:0000256" key="7">
    <source>
        <dbReference type="ARBA" id="ARBA00022679"/>
    </source>
</evidence>
<dbReference type="CDD" id="cd00739">
    <property type="entry name" value="DHPS"/>
    <property type="match status" value="1"/>
</dbReference>
<dbReference type="PANTHER" id="PTHR20941:SF1">
    <property type="entry name" value="FOLIC ACID SYNTHESIS PROTEIN FOL1"/>
    <property type="match status" value="1"/>
</dbReference>
<evidence type="ECO:0000256" key="5">
    <source>
        <dbReference type="ARBA" id="ARBA00012458"/>
    </source>
</evidence>
<dbReference type="RefSeq" id="WP_118991066.1">
    <property type="nucleotide sequence ID" value="NZ_CP023434.1"/>
</dbReference>
<dbReference type="InterPro" id="IPR006390">
    <property type="entry name" value="DHP_synth_dom"/>
</dbReference>
<evidence type="ECO:0000256" key="9">
    <source>
        <dbReference type="ARBA" id="ARBA00022842"/>
    </source>
</evidence>
<dbReference type="InterPro" id="IPR011005">
    <property type="entry name" value="Dihydropteroate_synth-like_sf"/>
</dbReference>
<dbReference type="Gene3D" id="3.20.20.20">
    <property type="entry name" value="Dihydropteroate synthase-like"/>
    <property type="match status" value="1"/>
</dbReference>
<dbReference type="GO" id="GO:0005829">
    <property type="term" value="C:cytosol"/>
    <property type="evidence" value="ECO:0007669"/>
    <property type="project" value="TreeGrafter"/>
</dbReference>
<organism evidence="14 15">
    <name type="scientific">Suicoccus acidiformans</name>
    <dbReference type="NCBI Taxonomy" id="2036206"/>
    <lineage>
        <taxon>Bacteria</taxon>
        <taxon>Bacillati</taxon>
        <taxon>Bacillota</taxon>
        <taxon>Bacilli</taxon>
        <taxon>Lactobacillales</taxon>
        <taxon>Aerococcaceae</taxon>
        <taxon>Suicoccus</taxon>
    </lineage>
</organism>
<dbReference type="GO" id="GO:0046872">
    <property type="term" value="F:metal ion binding"/>
    <property type="evidence" value="ECO:0007669"/>
    <property type="project" value="UniProtKB-KW"/>
</dbReference>
<protein>
    <recommendedName>
        <fullName evidence="6 12">Dihydropteroate synthase</fullName>
        <shortName evidence="12">DHPS</shortName>
        <ecNumber evidence="5 12">2.5.1.15</ecNumber>
    </recommendedName>
    <alternativeName>
        <fullName evidence="11 12">Dihydropteroate pyrophosphorylase</fullName>
    </alternativeName>
</protein>
<dbReference type="PROSITE" id="PS00792">
    <property type="entry name" value="DHPS_1"/>
    <property type="match status" value="1"/>
</dbReference>
<accession>A0A347WM64</accession>
<evidence type="ECO:0000256" key="8">
    <source>
        <dbReference type="ARBA" id="ARBA00022723"/>
    </source>
</evidence>
<dbReference type="GO" id="GO:0046656">
    <property type="term" value="P:folic acid biosynthetic process"/>
    <property type="evidence" value="ECO:0007669"/>
    <property type="project" value="UniProtKB-KW"/>
</dbReference>
<comment type="pathway">
    <text evidence="3 12">Cofactor biosynthesis; tetrahydrofolate biosynthesis; 7,8-dihydrofolate from 2-amino-4-hydroxy-6-hydroxymethyl-7,8-dihydropteridine diphosphate and 4-aminobenzoate: step 1/2.</text>
</comment>
<dbReference type="SUPFAM" id="SSF51717">
    <property type="entry name" value="Dihydropteroate synthetase-like"/>
    <property type="match status" value="1"/>
</dbReference>
<dbReference type="PROSITE" id="PS50972">
    <property type="entry name" value="PTERIN_BINDING"/>
    <property type="match status" value="1"/>
</dbReference>
<evidence type="ECO:0000256" key="10">
    <source>
        <dbReference type="ARBA" id="ARBA00022909"/>
    </source>
</evidence>
<evidence type="ECO:0000256" key="4">
    <source>
        <dbReference type="ARBA" id="ARBA00009503"/>
    </source>
</evidence>
<gene>
    <name evidence="14" type="primary">folP</name>
    <name evidence="14" type="ORF">CL176_09260</name>
</gene>
<dbReference type="PANTHER" id="PTHR20941">
    <property type="entry name" value="FOLATE SYNTHESIS PROTEINS"/>
    <property type="match status" value="1"/>
</dbReference>
<comment type="function">
    <text evidence="12">Catalyzes the condensation of para-aminobenzoate (pABA) with 6-hydroxymethyl-7,8-dihydropterin diphosphate (DHPt-PP) to form 7,8-dihydropteroate (H2Pte), the immediate precursor of folate derivatives.</text>
</comment>
<keyword evidence="15" id="KW-1185">Reference proteome</keyword>
<dbReference type="GO" id="GO:0004156">
    <property type="term" value="F:dihydropteroate synthase activity"/>
    <property type="evidence" value="ECO:0007669"/>
    <property type="project" value="UniProtKB-EC"/>
</dbReference>
<evidence type="ECO:0000256" key="12">
    <source>
        <dbReference type="RuleBase" id="RU361205"/>
    </source>
</evidence>
<evidence type="ECO:0000256" key="2">
    <source>
        <dbReference type="ARBA" id="ARBA00001946"/>
    </source>
</evidence>
<keyword evidence="9 12" id="KW-0460">Magnesium</keyword>
<evidence type="ECO:0000313" key="14">
    <source>
        <dbReference type="EMBL" id="AXY26171.1"/>
    </source>
</evidence>
<dbReference type="InterPro" id="IPR045031">
    <property type="entry name" value="DHP_synth-like"/>
</dbReference>
<dbReference type="NCBIfam" id="TIGR01496">
    <property type="entry name" value="DHPS"/>
    <property type="match status" value="1"/>
</dbReference>
<dbReference type="Proteomes" id="UP000263232">
    <property type="component" value="Chromosome"/>
</dbReference>
<dbReference type="EC" id="2.5.1.15" evidence="5 12"/>
<evidence type="ECO:0000256" key="3">
    <source>
        <dbReference type="ARBA" id="ARBA00004763"/>
    </source>
</evidence>
<sequence length="310" mass="34015">MKFVTKQRVMAIDQPLICAILNVTPDSFSDGGQHNEVTQAVEKAKELIRQGADMLDIGGESTRPGSTYVEIHEEINRVVPVIQAIREFSDIPISVDTWKAPVAEACLQAGANVINDITGLIGDKAMAQVIAEHHAGLILMFNPVKIRPNHPAASRFPHFGESFLTAEELNSYANLDIIELMDIYFDKALALAEAAHIKPEQIMLDPGIGFGLTPEENLALINALPHLQGRGFLTYLGVSRKRFLAQLVAEVGLPNDYTTEVGLQHVDTASAMISFLATQYGVHAIRVHSVQEHLLARQVALALKENQEMR</sequence>
<dbReference type="InterPro" id="IPR000489">
    <property type="entry name" value="Pterin-binding_dom"/>
</dbReference>
<reference evidence="14 15" key="1">
    <citation type="submission" date="2017-09" db="EMBL/GenBank/DDBJ databases">
        <title>Complete genome sequence of Oxytococcus suis strain ZY16052.</title>
        <authorList>
            <person name="Li F."/>
        </authorList>
    </citation>
    <scope>NUCLEOTIDE SEQUENCE [LARGE SCALE GENOMIC DNA]</scope>
    <source>
        <strain evidence="14 15">ZY16052</strain>
    </source>
</reference>
<evidence type="ECO:0000313" key="15">
    <source>
        <dbReference type="Proteomes" id="UP000263232"/>
    </source>
</evidence>
<evidence type="ECO:0000256" key="1">
    <source>
        <dbReference type="ARBA" id="ARBA00000012"/>
    </source>
</evidence>
<keyword evidence="10 12" id="KW-0289">Folate biosynthesis</keyword>
<dbReference type="GO" id="GO:0046654">
    <property type="term" value="P:tetrahydrofolate biosynthetic process"/>
    <property type="evidence" value="ECO:0007669"/>
    <property type="project" value="UniProtKB-UniPathway"/>
</dbReference>
<comment type="catalytic activity">
    <reaction evidence="1">
        <text>(7,8-dihydropterin-6-yl)methyl diphosphate + 4-aminobenzoate = 7,8-dihydropteroate + diphosphate</text>
        <dbReference type="Rhea" id="RHEA:19949"/>
        <dbReference type="ChEBI" id="CHEBI:17836"/>
        <dbReference type="ChEBI" id="CHEBI:17839"/>
        <dbReference type="ChEBI" id="CHEBI:33019"/>
        <dbReference type="ChEBI" id="CHEBI:72950"/>
        <dbReference type="EC" id="2.5.1.15"/>
    </reaction>
</comment>
<dbReference type="AlphaFoldDB" id="A0A347WM64"/>
<dbReference type="KEGG" id="abae:CL176_09260"/>
<evidence type="ECO:0000256" key="11">
    <source>
        <dbReference type="ARBA" id="ARBA00030193"/>
    </source>
</evidence>
<feature type="domain" description="Pterin-binding" evidence="13">
    <location>
        <begin position="15"/>
        <end position="301"/>
    </location>
</feature>
<dbReference type="OrthoDB" id="9811744at2"/>
<comment type="similarity">
    <text evidence="4 12">Belongs to the DHPS family.</text>
</comment>
<dbReference type="Pfam" id="PF00809">
    <property type="entry name" value="Pterin_bind"/>
    <property type="match status" value="1"/>
</dbReference>
<name>A0A347WM64_9LACT</name>
<dbReference type="UniPathway" id="UPA00077">
    <property type="reaction ID" value="UER00156"/>
</dbReference>
<keyword evidence="7 12" id="KW-0808">Transferase</keyword>
<proteinExistence type="inferred from homology"/>
<keyword evidence="8 12" id="KW-0479">Metal-binding</keyword>
<evidence type="ECO:0000259" key="13">
    <source>
        <dbReference type="PROSITE" id="PS50972"/>
    </source>
</evidence>
<comment type="cofactor">
    <cofactor evidence="2 12">
        <name>Mg(2+)</name>
        <dbReference type="ChEBI" id="CHEBI:18420"/>
    </cofactor>
</comment>
<dbReference type="EMBL" id="CP023434">
    <property type="protein sequence ID" value="AXY26171.1"/>
    <property type="molecule type" value="Genomic_DNA"/>
</dbReference>